<dbReference type="STRING" id="1842532.A7E78_10535"/>
<dbReference type="InterPro" id="IPR012724">
    <property type="entry name" value="DnaJ"/>
</dbReference>
<feature type="zinc finger region" description="CR-type" evidence="15">
    <location>
        <begin position="133"/>
        <end position="211"/>
    </location>
</feature>
<dbReference type="FunFam" id="2.10.230.10:FF:000002">
    <property type="entry name" value="Molecular chaperone DnaJ"/>
    <property type="match status" value="1"/>
</dbReference>
<comment type="domain">
    <text evidence="14">The J domain is necessary and sufficient to stimulate DnaK ATPase activity. Zinc center 1 plays an important role in the autonomous, DnaK-independent chaperone activity of DnaJ. Zinc center 2 is essential for interaction with DnaK and for DnaJ activity.</text>
</comment>
<keyword evidence="19" id="KW-1185">Reference proteome</keyword>
<comment type="cofactor">
    <cofactor evidence="14">
        <name>Zn(2+)</name>
        <dbReference type="ChEBI" id="CHEBI:29105"/>
    </cofactor>
    <text evidence="14">Binds 2 Zn(2+) ions per monomer.</text>
</comment>
<feature type="domain" description="J" evidence="16">
    <location>
        <begin position="5"/>
        <end position="70"/>
    </location>
</feature>
<organism evidence="18 19">
    <name type="scientific">Syntrophotalea acetylenivorans</name>
    <dbReference type="NCBI Taxonomy" id="1842532"/>
    <lineage>
        <taxon>Bacteria</taxon>
        <taxon>Pseudomonadati</taxon>
        <taxon>Thermodesulfobacteriota</taxon>
        <taxon>Desulfuromonadia</taxon>
        <taxon>Desulfuromonadales</taxon>
        <taxon>Syntrophotaleaceae</taxon>
        <taxon>Syntrophotalea</taxon>
    </lineage>
</organism>
<evidence type="ECO:0000256" key="7">
    <source>
        <dbReference type="ARBA" id="ARBA00022771"/>
    </source>
</evidence>
<dbReference type="NCBIfam" id="NF008035">
    <property type="entry name" value="PRK10767.1"/>
    <property type="match status" value="1"/>
</dbReference>
<dbReference type="InterPro" id="IPR008971">
    <property type="entry name" value="HSP40/DnaJ_pept-bd"/>
</dbReference>
<comment type="function">
    <text evidence="11 14">Participates actively in the response to hyperosmotic and heat shock by preventing the aggregation of stress-denatured proteins and by disaggregating proteins, also in an autonomous, DnaK-independent fashion. Unfolded proteins bind initially to DnaJ; upon interaction with the DnaJ-bound protein, DnaK hydrolyzes its bound ATP, resulting in the formation of a stable complex. GrpE releases ADP from DnaK; ATP binding to DnaK triggers the release of the substrate protein, thus completing the reaction cycle. Several rounds of ATP-dependent interactions between DnaJ, DnaK and GrpE are required for fully efficient folding. Also involved, together with DnaK and GrpE, in the DNA replication of plasmids through activation of initiation proteins.</text>
</comment>
<dbReference type="SUPFAM" id="SSF57938">
    <property type="entry name" value="DnaJ/Hsp40 cysteine-rich domain"/>
    <property type="match status" value="1"/>
</dbReference>
<feature type="binding site" evidence="14">
    <location>
        <position position="146"/>
    </location>
    <ligand>
        <name>Zn(2+)</name>
        <dbReference type="ChEBI" id="CHEBI:29105"/>
        <label>1</label>
    </ligand>
</feature>
<evidence type="ECO:0000256" key="11">
    <source>
        <dbReference type="ARBA" id="ARBA00053423"/>
    </source>
</evidence>
<dbReference type="GO" id="GO:0008270">
    <property type="term" value="F:zinc ion binding"/>
    <property type="evidence" value="ECO:0007669"/>
    <property type="project" value="UniProtKB-UniRule"/>
</dbReference>
<gene>
    <name evidence="14" type="primary">dnaJ</name>
    <name evidence="18" type="ORF">A7E78_10535</name>
</gene>
<dbReference type="GO" id="GO:0031072">
    <property type="term" value="F:heat shock protein binding"/>
    <property type="evidence" value="ECO:0007669"/>
    <property type="project" value="InterPro"/>
</dbReference>
<dbReference type="InterPro" id="IPR018253">
    <property type="entry name" value="DnaJ_domain_CS"/>
</dbReference>
<dbReference type="SUPFAM" id="SSF46565">
    <property type="entry name" value="Chaperone J-domain"/>
    <property type="match status" value="1"/>
</dbReference>
<dbReference type="InterPro" id="IPR001305">
    <property type="entry name" value="HSP_DnaJ_Cys-rich_dom"/>
</dbReference>
<dbReference type="PROSITE" id="PS00636">
    <property type="entry name" value="DNAJ_1"/>
    <property type="match status" value="1"/>
</dbReference>
<dbReference type="GO" id="GO:0006260">
    <property type="term" value="P:DNA replication"/>
    <property type="evidence" value="ECO:0007669"/>
    <property type="project" value="UniProtKB-KW"/>
</dbReference>
<name>A0A1L3GQQ7_9BACT</name>
<dbReference type="Pfam" id="PF01556">
    <property type="entry name" value="DnaJ_C"/>
    <property type="match status" value="1"/>
</dbReference>
<feature type="repeat" description="CXXCXGXG motif" evidence="14">
    <location>
        <begin position="163"/>
        <end position="170"/>
    </location>
</feature>
<dbReference type="AlphaFoldDB" id="A0A1L3GQQ7"/>
<evidence type="ECO:0000256" key="2">
    <source>
        <dbReference type="ARBA" id="ARBA00011738"/>
    </source>
</evidence>
<dbReference type="Pfam" id="PF00684">
    <property type="entry name" value="DnaJ_CXXCXGXG"/>
    <property type="match status" value="1"/>
</dbReference>
<dbReference type="SMART" id="SM00271">
    <property type="entry name" value="DnaJ"/>
    <property type="match status" value="1"/>
</dbReference>
<feature type="repeat" description="CXXCXGXG motif" evidence="14">
    <location>
        <begin position="185"/>
        <end position="192"/>
    </location>
</feature>
<keyword evidence="4 14" id="KW-0235">DNA replication</keyword>
<evidence type="ECO:0000256" key="9">
    <source>
        <dbReference type="ARBA" id="ARBA00023016"/>
    </source>
</evidence>
<evidence type="ECO:0000256" key="4">
    <source>
        <dbReference type="ARBA" id="ARBA00022705"/>
    </source>
</evidence>
<dbReference type="Proteomes" id="UP000182517">
    <property type="component" value="Chromosome"/>
</dbReference>
<keyword evidence="10 14" id="KW-0143">Chaperone</keyword>
<dbReference type="PANTHER" id="PTHR43096">
    <property type="entry name" value="DNAJ HOMOLOG 1, MITOCHONDRIAL-RELATED"/>
    <property type="match status" value="1"/>
</dbReference>
<evidence type="ECO:0000313" key="18">
    <source>
        <dbReference type="EMBL" id="APG28245.1"/>
    </source>
</evidence>
<evidence type="ECO:0000256" key="14">
    <source>
        <dbReference type="HAMAP-Rule" id="MF_01152"/>
    </source>
</evidence>
<feature type="domain" description="CR-type" evidence="17">
    <location>
        <begin position="133"/>
        <end position="211"/>
    </location>
</feature>
<evidence type="ECO:0000256" key="12">
    <source>
        <dbReference type="ARBA" id="ARBA00061004"/>
    </source>
</evidence>
<dbReference type="PRINTS" id="PR00625">
    <property type="entry name" value="JDOMAIN"/>
</dbReference>
<keyword evidence="6 14" id="KW-0677">Repeat</keyword>
<comment type="subcellular location">
    <subcellularLocation>
        <location evidence="1 14">Cytoplasm</location>
    </subcellularLocation>
</comment>
<feature type="binding site" evidence="14">
    <location>
        <position position="185"/>
    </location>
    <ligand>
        <name>Zn(2+)</name>
        <dbReference type="ChEBI" id="CHEBI:29105"/>
        <label>2</label>
    </ligand>
</feature>
<feature type="repeat" description="CXXCXGXG motif" evidence="14">
    <location>
        <begin position="146"/>
        <end position="153"/>
    </location>
</feature>
<dbReference type="SUPFAM" id="SSF49493">
    <property type="entry name" value="HSP40/DnaJ peptide-binding domain"/>
    <property type="match status" value="2"/>
</dbReference>
<keyword evidence="7 14" id="KW-0863">Zinc-finger</keyword>
<feature type="binding site" evidence="14">
    <location>
        <position position="166"/>
    </location>
    <ligand>
        <name>Zn(2+)</name>
        <dbReference type="ChEBI" id="CHEBI:29105"/>
        <label>2</label>
    </ligand>
</feature>
<dbReference type="PANTHER" id="PTHR43096:SF48">
    <property type="entry name" value="CHAPERONE PROTEIN DNAJ"/>
    <property type="match status" value="1"/>
</dbReference>
<dbReference type="FunFam" id="1.10.287.110:FF:000034">
    <property type="entry name" value="Chaperone protein DnaJ"/>
    <property type="match status" value="1"/>
</dbReference>
<keyword evidence="5 14" id="KW-0479">Metal-binding</keyword>
<dbReference type="Gene3D" id="1.10.287.110">
    <property type="entry name" value="DnaJ domain"/>
    <property type="match status" value="1"/>
</dbReference>
<feature type="binding site" evidence="14">
    <location>
        <position position="199"/>
    </location>
    <ligand>
        <name>Zn(2+)</name>
        <dbReference type="ChEBI" id="CHEBI:29105"/>
        <label>1</label>
    </ligand>
</feature>
<dbReference type="PROSITE" id="PS50076">
    <property type="entry name" value="DNAJ_2"/>
    <property type="match status" value="1"/>
</dbReference>
<dbReference type="GO" id="GO:0042026">
    <property type="term" value="P:protein refolding"/>
    <property type="evidence" value="ECO:0007669"/>
    <property type="project" value="TreeGrafter"/>
</dbReference>
<evidence type="ECO:0000259" key="16">
    <source>
        <dbReference type="PROSITE" id="PS50076"/>
    </source>
</evidence>
<sequence length="370" mass="40134">MEKRDYYEVLGVHRNAGETEIKKAYRKLAIKYHPDKNPGDKEAEETFKELSEAYSVLSDRQQRANYDQYGHAGLGGGGGFSSGGFGGSPFEDLFGDIFGDLFGGRAGGRTSRGQRGDDLRYNLGIKFEDAAFGLETKVQIPRYQTCEPCDGSGAKPGTSPRTCEVCRGAGQVRYQQGYFSLTRPCPECNGVGQVIDQPCPDCGGQGRVKGKKNISLKIPAGVESGSRLKLTGEGEPGLQGGPPGDLYVVINVQEHPLFRREGQEIICEIPISFPQAALGCDLEVPTLEEKMTIKVPAGTQSGKVVQLPGKGFPSLQGYARGDQLVVLRVETPTKLTGRQKELLEEFALEGGEDIHPMGKTFFDKVKELFG</sequence>
<dbReference type="EMBL" id="CP015519">
    <property type="protein sequence ID" value="APG28245.1"/>
    <property type="molecule type" value="Genomic_DNA"/>
</dbReference>
<dbReference type="CDD" id="cd06257">
    <property type="entry name" value="DnaJ"/>
    <property type="match status" value="1"/>
</dbReference>
<comment type="subunit">
    <text evidence="2 14">Homodimer.</text>
</comment>
<protein>
    <recommendedName>
        <fullName evidence="13 14">Chaperone protein DnaJ</fullName>
    </recommendedName>
</protein>
<feature type="binding site" evidence="14">
    <location>
        <position position="202"/>
    </location>
    <ligand>
        <name>Zn(2+)</name>
        <dbReference type="ChEBI" id="CHEBI:29105"/>
        <label>1</label>
    </ligand>
</feature>
<dbReference type="FunFam" id="2.60.260.20:FF:000004">
    <property type="entry name" value="Molecular chaperone DnaJ"/>
    <property type="match status" value="1"/>
</dbReference>
<feature type="binding site" evidence="14">
    <location>
        <position position="188"/>
    </location>
    <ligand>
        <name>Zn(2+)</name>
        <dbReference type="ChEBI" id="CHEBI:29105"/>
        <label>2</label>
    </ligand>
</feature>
<feature type="repeat" description="CXXCXGXG motif" evidence="14">
    <location>
        <begin position="199"/>
        <end position="206"/>
    </location>
</feature>
<evidence type="ECO:0000256" key="1">
    <source>
        <dbReference type="ARBA" id="ARBA00004496"/>
    </source>
</evidence>
<evidence type="ECO:0000259" key="17">
    <source>
        <dbReference type="PROSITE" id="PS51188"/>
    </source>
</evidence>
<keyword evidence="3 14" id="KW-0963">Cytoplasm</keyword>
<dbReference type="CDD" id="cd10719">
    <property type="entry name" value="DnaJ_zf"/>
    <property type="match status" value="1"/>
</dbReference>
<evidence type="ECO:0000256" key="8">
    <source>
        <dbReference type="ARBA" id="ARBA00022833"/>
    </source>
</evidence>
<dbReference type="GO" id="GO:0051082">
    <property type="term" value="F:unfolded protein binding"/>
    <property type="evidence" value="ECO:0007669"/>
    <property type="project" value="UniProtKB-UniRule"/>
</dbReference>
<dbReference type="KEGG" id="pef:A7E78_10535"/>
<dbReference type="HAMAP" id="MF_01152">
    <property type="entry name" value="DnaJ"/>
    <property type="match status" value="1"/>
</dbReference>
<dbReference type="GO" id="GO:0005737">
    <property type="term" value="C:cytoplasm"/>
    <property type="evidence" value="ECO:0007669"/>
    <property type="project" value="UniProtKB-SubCell"/>
</dbReference>
<dbReference type="RefSeq" id="WP_072284233.1">
    <property type="nucleotide sequence ID" value="NZ_CP015519.1"/>
</dbReference>
<evidence type="ECO:0000256" key="13">
    <source>
        <dbReference type="ARBA" id="ARBA00067609"/>
    </source>
</evidence>
<evidence type="ECO:0000256" key="15">
    <source>
        <dbReference type="PROSITE-ProRule" id="PRU00546"/>
    </source>
</evidence>
<evidence type="ECO:0000256" key="5">
    <source>
        <dbReference type="ARBA" id="ARBA00022723"/>
    </source>
</evidence>
<accession>A0A1L3GQQ7</accession>
<dbReference type="NCBIfam" id="TIGR02349">
    <property type="entry name" value="DnaJ_bact"/>
    <property type="match status" value="1"/>
</dbReference>
<dbReference type="PROSITE" id="PS51188">
    <property type="entry name" value="ZF_CR"/>
    <property type="match status" value="1"/>
</dbReference>
<dbReference type="CDD" id="cd10747">
    <property type="entry name" value="DnaJ_C"/>
    <property type="match status" value="1"/>
</dbReference>
<keyword evidence="8 14" id="KW-0862">Zinc</keyword>
<dbReference type="InterPro" id="IPR036410">
    <property type="entry name" value="HSP_DnaJ_Cys-rich_dom_sf"/>
</dbReference>
<proteinExistence type="inferred from homology"/>
<keyword evidence="9 14" id="KW-0346">Stress response</keyword>
<comment type="similarity">
    <text evidence="12 14">Belongs to the DnaJ family.</text>
</comment>
<feature type="binding site" evidence="14">
    <location>
        <position position="149"/>
    </location>
    <ligand>
        <name>Zn(2+)</name>
        <dbReference type="ChEBI" id="CHEBI:29105"/>
        <label>1</label>
    </ligand>
</feature>
<dbReference type="InterPro" id="IPR001623">
    <property type="entry name" value="DnaJ_domain"/>
</dbReference>
<dbReference type="Gene3D" id="2.60.260.20">
    <property type="entry name" value="Urease metallochaperone UreE, N-terminal domain"/>
    <property type="match status" value="2"/>
</dbReference>
<dbReference type="Gene3D" id="2.10.230.10">
    <property type="entry name" value="Heat shock protein DnaJ, cysteine-rich domain"/>
    <property type="match status" value="1"/>
</dbReference>
<dbReference type="GO" id="GO:0005524">
    <property type="term" value="F:ATP binding"/>
    <property type="evidence" value="ECO:0007669"/>
    <property type="project" value="InterPro"/>
</dbReference>
<dbReference type="Pfam" id="PF00226">
    <property type="entry name" value="DnaJ"/>
    <property type="match status" value="1"/>
</dbReference>
<evidence type="ECO:0000313" key="19">
    <source>
        <dbReference type="Proteomes" id="UP000182517"/>
    </source>
</evidence>
<evidence type="ECO:0000256" key="10">
    <source>
        <dbReference type="ARBA" id="ARBA00023186"/>
    </source>
</evidence>
<feature type="binding site" evidence="14">
    <location>
        <position position="163"/>
    </location>
    <ligand>
        <name>Zn(2+)</name>
        <dbReference type="ChEBI" id="CHEBI:29105"/>
        <label>2</label>
    </ligand>
</feature>
<dbReference type="InterPro" id="IPR036869">
    <property type="entry name" value="J_dom_sf"/>
</dbReference>
<reference evidence="18 19" key="1">
    <citation type="journal article" date="2017" name="Genome Announc.">
        <title>Complete Genome Sequences of Two Acetylene-Fermenting Pelobacter acetylenicus Strains.</title>
        <authorList>
            <person name="Sutton J.M."/>
            <person name="Baesman S.M."/>
            <person name="Fierst J.L."/>
            <person name="Poret-Peterson A.T."/>
            <person name="Oremland R.S."/>
            <person name="Dunlap D.S."/>
            <person name="Akob D.M."/>
        </authorList>
    </citation>
    <scope>NUCLEOTIDE SEQUENCE [LARGE SCALE GENOMIC DNA]</scope>
    <source>
        <strain evidence="18 19">SFB93</strain>
    </source>
</reference>
<dbReference type="OrthoDB" id="9779889at2"/>
<evidence type="ECO:0000256" key="6">
    <source>
        <dbReference type="ARBA" id="ARBA00022737"/>
    </source>
</evidence>
<dbReference type="InterPro" id="IPR002939">
    <property type="entry name" value="DnaJ_C"/>
</dbReference>
<dbReference type="GO" id="GO:0009408">
    <property type="term" value="P:response to heat"/>
    <property type="evidence" value="ECO:0007669"/>
    <property type="project" value="InterPro"/>
</dbReference>
<evidence type="ECO:0000256" key="3">
    <source>
        <dbReference type="ARBA" id="ARBA00022490"/>
    </source>
</evidence>